<protein>
    <submittedName>
        <fullName evidence="13">Cytochrome d ubiquinol oxidase subunit II</fullName>
    </submittedName>
</protein>
<feature type="transmembrane region" description="Helical" evidence="12">
    <location>
        <begin position="203"/>
        <end position="222"/>
    </location>
</feature>
<feature type="transmembrane region" description="Helical" evidence="12">
    <location>
        <begin position="334"/>
        <end position="358"/>
    </location>
</feature>
<evidence type="ECO:0000256" key="12">
    <source>
        <dbReference type="SAM" id="Phobius"/>
    </source>
</evidence>
<name>A0ABY7GLH5_9GAMM</name>
<keyword evidence="11 12" id="KW-0472">Membrane</keyword>
<dbReference type="InterPro" id="IPR003317">
    <property type="entry name" value="Cyt-d_oxidase_su2"/>
</dbReference>
<keyword evidence="5" id="KW-0349">Heme</keyword>
<evidence type="ECO:0000313" key="13">
    <source>
        <dbReference type="EMBL" id="WAR45364.1"/>
    </source>
</evidence>
<keyword evidence="7" id="KW-0479">Metal-binding</keyword>
<keyword evidence="9 12" id="KW-1133">Transmembrane helix</keyword>
<feature type="transmembrane region" description="Helical" evidence="12">
    <location>
        <begin position="289"/>
        <end position="314"/>
    </location>
</feature>
<feature type="transmembrane region" description="Helical" evidence="12">
    <location>
        <begin position="62"/>
        <end position="81"/>
    </location>
</feature>
<evidence type="ECO:0000256" key="3">
    <source>
        <dbReference type="ARBA" id="ARBA00022448"/>
    </source>
</evidence>
<sequence length="366" mass="39804">MAWDLESLRLLWWVLLGMAMMGFAVCEGVTLGITLLLPVLAVADGEKQDLIGRIAPSGLANLAWLSALVMIVFAAWPIAYAVALASFYPALFLLLLGLLFRPLAFFFLEDCGPRWREYGYKALFVGGLLPAALLGLLVGNLLKGIPFHLDSDMHIRFLGDFAGLFNLFSILVAATTLALLALHGAVFAQLKTSGELRLRAKAMVQRAGLAFVLLFAVAGLWITHLEGYHISSEILPNDPANPLAKFVKRGEGLWLDNYEHLPVLWLIPALAFIAAIAALGLAKWDKSYWAMLASSLCVAMVVLTFGMSMFPFLLPSNISLNSSLTIWDSSASPLTLHVLLWVAAIALPAMAICSRWLFGSFAEKVG</sequence>
<feature type="transmembrane region" description="Helical" evidence="12">
    <location>
        <begin position="12"/>
        <end position="41"/>
    </location>
</feature>
<evidence type="ECO:0000256" key="11">
    <source>
        <dbReference type="ARBA" id="ARBA00023136"/>
    </source>
</evidence>
<organism evidence="13 14">
    <name type="scientific">Methylomonas rapida</name>
    <dbReference type="NCBI Taxonomy" id="2963939"/>
    <lineage>
        <taxon>Bacteria</taxon>
        <taxon>Pseudomonadati</taxon>
        <taxon>Pseudomonadota</taxon>
        <taxon>Gammaproteobacteria</taxon>
        <taxon>Methylococcales</taxon>
        <taxon>Methylococcaceae</taxon>
        <taxon>Methylomonas</taxon>
    </lineage>
</organism>
<dbReference type="PANTHER" id="PTHR43141:SF5">
    <property type="entry name" value="CYTOCHROME BD-I UBIQUINOL OXIDASE SUBUNIT 2"/>
    <property type="match status" value="1"/>
</dbReference>
<keyword evidence="8" id="KW-0249">Electron transport</keyword>
<evidence type="ECO:0000256" key="4">
    <source>
        <dbReference type="ARBA" id="ARBA00022475"/>
    </source>
</evidence>
<keyword evidence="6 12" id="KW-0812">Transmembrane</keyword>
<evidence type="ECO:0000313" key="14">
    <source>
        <dbReference type="Proteomes" id="UP001162780"/>
    </source>
</evidence>
<evidence type="ECO:0000256" key="1">
    <source>
        <dbReference type="ARBA" id="ARBA00004651"/>
    </source>
</evidence>
<reference evidence="13" key="1">
    <citation type="submission" date="2022-11" db="EMBL/GenBank/DDBJ databases">
        <title>Methylomonas rapida sp. nov., Carotenoid-Producing Obligate Methanotrophs with High Growth Characteristics and Biotechnological Potential.</title>
        <authorList>
            <person name="Tikhonova E.N."/>
            <person name="Suleimanov R.Z."/>
            <person name="Miroshnikov K."/>
            <person name="Oshkin I.Y."/>
            <person name="Belova S.E."/>
            <person name="Danilova O.V."/>
            <person name="Ashikhmin A."/>
            <person name="Konopkin A."/>
            <person name="But S.Y."/>
            <person name="Khmelenina V.N."/>
            <person name="Kuznetsov N."/>
            <person name="Pimenov N.V."/>
            <person name="Dedysh S.N."/>
        </authorList>
    </citation>
    <scope>NUCLEOTIDE SEQUENCE</scope>
    <source>
        <strain evidence="13">MP1</strain>
    </source>
</reference>
<feature type="transmembrane region" description="Helical" evidence="12">
    <location>
        <begin position="263"/>
        <end position="282"/>
    </location>
</feature>
<comment type="similarity">
    <text evidence="2">Belongs to the cytochrome ubiquinol oxidase subunit 2 family.</text>
</comment>
<keyword evidence="10" id="KW-0408">Iron</keyword>
<feature type="transmembrane region" description="Helical" evidence="12">
    <location>
        <begin position="120"/>
        <end position="142"/>
    </location>
</feature>
<feature type="transmembrane region" description="Helical" evidence="12">
    <location>
        <begin position="162"/>
        <end position="182"/>
    </location>
</feature>
<evidence type="ECO:0000256" key="7">
    <source>
        <dbReference type="ARBA" id="ARBA00022723"/>
    </source>
</evidence>
<dbReference type="Pfam" id="PF02322">
    <property type="entry name" value="Cyt_bd_oxida_II"/>
    <property type="match status" value="1"/>
</dbReference>
<evidence type="ECO:0000256" key="9">
    <source>
        <dbReference type="ARBA" id="ARBA00022989"/>
    </source>
</evidence>
<dbReference type="Proteomes" id="UP001162780">
    <property type="component" value="Chromosome"/>
</dbReference>
<dbReference type="NCBIfam" id="TIGR00203">
    <property type="entry name" value="cydB"/>
    <property type="match status" value="1"/>
</dbReference>
<dbReference type="PANTHER" id="PTHR43141">
    <property type="entry name" value="CYTOCHROME BD2 SUBUNIT II"/>
    <property type="match status" value="1"/>
</dbReference>
<keyword evidence="14" id="KW-1185">Reference proteome</keyword>
<feature type="transmembrane region" description="Helical" evidence="12">
    <location>
        <begin position="87"/>
        <end position="108"/>
    </location>
</feature>
<accession>A0ABY7GLH5</accession>
<proteinExistence type="inferred from homology"/>
<evidence type="ECO:0000256" key="5">
    <source>
        <dbReference type="ARBA" id="ARBA00022617"/>
    </source>
</evidence>
<evidence type="ECO:0000256" key="10">
    <source>
        <dbReference type="ARBA" id="ARBA00023004"/>
    </source>
</evidence>
<keyword evidence="4" id="KW-1003">Cell membrane</keyword>
<dbReference type="EMBL" id="CP113517">
    <property type="protein sequence ID" value="WAR45364.1"/>
    <property type="molecule type" value="Genomic_DNA"/>
</dbReference>
<evidence type="ECO:0000256" key="8">
    <source>
        <dbReference type="ARBA" id="ARBA00022982"/>
    </source>
</evidence>
<dbReference type="RefSeq" id="WP_255190336.1">
    <property type="nucleotide sequence ID" value="NZ_CP113517.1"/>
</dbReference>
<gene>
    <name evidence="13" type="primary">cydB</name>
    <name evidence="13" type="ORF">NM686_002315</name>
</gene>
<evidence type="ECO:0000256" key="6">
    <source>
        <dbReference type="ARBA" id="ARBA00022692"/>
    </source>
</evidence>
<keyword evidence="3" id="KW-0813">Transport</keyword>
<evidence type="ECO:0000256" key="2">
    <source>
        <dbReference type="ARBA" id="ARBA00007543"/>
    </source>
</evidence>
<comment type="subcellular location">
    <subcellularLocation>
        <location evidence="1">Cell membrane</location>
        <topology evidence="1">Multi-pass membrane protein</topology>
    </subcellularLocation>
</comment>